<evidence type="ECO:0000313" key="1">
    <source>
        <dbReference type="EMBL" id="OCK77171.1"/>
    </source>
</evidence>
<keyword evidence="2" id="KW-1185">Reference proteome</keyword>
<evidence type="ECO:0000313" key="2">
    <source>
        <dbReference type="Proteomes" id="UP000250266"/>
    </source>
</evidence>
<organism evidence="1 2">
    <name type="scientific">Lepidopterella palustris CBS 459.81</name>
    <dbReference type="NCBI Taxonomy" id="1314670"/>
    <lineage>
        <taxon>Eukaryota</taxon>
        <taxon>Fungi</taxon>
        <taxon>Dikarya</taxon>
        <taxon>Ascomycota</taxon>
        <taxon>Pezizomycotina</taxon>
        <taxon>Dothideomycetes</taxon>
        <taxon>Pleosporomycetidae</taxon>
        <taxon>Mytilinidiales</taxon>
        <taxon>Argynnaceae</taxon>
        <taxon>Lepidopterella</taxon>
    </lineage>
</organism>
<name>A0A8E2E4Q9_9PEZI</name>
<proteinExistence type="predicted"/>
<sequence>MVYIGLTINGSQYIYDLSGLPTQLAVTFPNGAKLVMDDSGLHTYTSDCSQEIDVLVPNFFEQLNQSSVTVANLDKRNAPLYKRLETSFQVNLQLTDQCGNRVTSQSNFFNSTALALGNSACSLLASPQTDPAIGVWAWNCLYPGLNSRKGQCETAAAAAIKTFDHEISTISTILFVANRYLTYGAIYGLFVWNPLVPILLTGVAGIAKVMLLPSQIPNIIDGYGIGSIRTPGLGVDNVATFICQHLERANDAPYQLQFAPQVGAPIPFVSLIAAPVYVLNYPLTITNTKEAASCNVTPTCQPSAAEINAAWEEPCNVLVNPSFDSYDNEPIYDQSNPWYLGVNYQNTWFGKGGPNGDIPCTSGLNCYTIETQDNTGWSYLGQIINITSLQNGSYVMSADIMAYNITVPVNPGNPTTGCNISFDIFWETSTPPPAMTYYAPTTTYDTLSSQVNIAFWIDYDLINSPASMGLISVYSWDPAFYIIIGCGSGVTGTFIIDNVSVCLADSLCAKSSPKRRFVVG</sequence>
<gene>
    <name evidence="1" type="ORF">K432DRAFT_407543</name>
</gene>
<accession>A0A8E2E4Q9</accession>
<protein>
    <submittedName>
        <fullName evidence="1">Uncharacterized protein</fullName>
    </submittedName>
</protein>
<reference evidence="1 2" key="1">
    <citation type="journal article" date="2016" name="Nat. Commun.">
        <title>Ectomycorrhizal ecology is imprinted in the genome of the dominant symbiotic fungus Cenococcum geophilum.</title>
        <authorList>
            <consortium name="DOE Joint Genome Institute"/>
            <person name="Peter M."/>
            <person name="Kohler A."/>
            <person name="Ohm R.A."/>
            <person name="Kuo A."/>
            <person name="Krutzmann J."/>
            <person name="Morin E."/>
            <person name="Arend M."/>
            <person name="Barry K.W."/>
            <person name="Binder M."/>
            <person name="Choi C."/>
            <person name="Clum A."/>
            <person name="Copeland A."/>
            <person name="Grisel N."/>
            <person name="Haridas S."/>
            <person name="Kipfer T."/>
            <person name="LaButti K."/>
            <person name="Lindquist E."/>
            <person name="Lipzen A."/>
            <person name="Maire R."/>
            <person name="Meier B."/>
            <person name="Mihaltcheva S."/>
            <person name="Molinier V."/>
            <person name="Murat C."/>
            <person name="Poggeler S."/>
            <person name="Quandt C.A."/>
            <person name="Sperisen C."/>
            <person name="Tritt A."/>
            <person name="Tisserant E."/>
            <person name="Crous P.W."/>
            <person name="Henrissat B."/>
            <person name="Nehls U."/>
            <person name="Egli S."/>
            <person name="Spatafora J.W."/>
            <person name="Grigoriev I.V."/>
            <person name="Martin F.M."/>
        </authorList>
    </citation>
    <scope>NUCLEOTIDE SEQUENCE [LARGE SCALE GENOMIC DNA]</scope>
    <source>
        <strain evidence="1 2">CBS 459.81</strain>
    </source>
</reference>
<dbReference type="AlphaFoldDB" id="A0A8E2E4Q9"/>
<dbReference type="EMBL" id="KV745148">
    <property type="protein sequence ID" value="OCK77171.1"/>
    <property type="molecule type" value="Genomic_DNA"/>
</dbReference>
<dbReference type="Proteomes" id="UP000250266">
    <property type="component" value="Unassembled WGS sequence"/>
</dbReference>
<dbReference type="OrthoDB" id="5394947at2759"/>